<evidence type="ECO:0000256" key="1">
    <source>
        <dbReference type="SAM" id="MobiDB-lite"/>
    </source>
</evidence>
<feature type="compositionally biased region" description="Basic and acidic residues" evidence="1">
    <location>
        <begin position="331"/>
        <end position="350"/>
    </location>
</feature>
<organism evidence="2 3">
    <name type="scientific">Cutaneotrichosporon cavernicola</name>
    <dbReference type="NCBI Taxonomy" id="279322"/>
    <lineage>
        <taxon>Eukaryota</taxon>
        <taxon>Fungi</taxon>
        <taxon>Dikarya</taxon>
        <taxon>Basidiomycota</taxon>
        <taxon>Agaricomycotina</taxon>
        <taxon>Tremellomycetes</taxon>
        <taxon>Trichosporonales</taxon>
        <taxon>Trichosporonaceae</taxon>
        <taxon>Cutaneotrichosporon</taxon>
    </lineage>
</organism>
<feature type="compositionally biased region" description="Pro residues" evidence="1">
    <location>
        <begin position="54"/>
        <end position="66"/>
    </location>
</feature>
<gene>
    <name evidence="2" type="ORF">CcaverHIS019_0410780</name>
</gene>
<evidence type="ECO:0000313" key="2">
    <source>
        <dbReference type="EMBL" id="BEI92258.1"/>
    </source>
</evidence>
<feature type="region of interest" description="Disordered" evidence="1">
    <location>
        <begin position="46"/>
        <end position="156"/>
    </location>
</feature>
<feature type="compositionally biased region" description="Low complexity" evidence="1">
    <location>
        <begin position="94"/>
        <end position="109"/>
    </location>
</feature>
<dbReference type="AlphaFoldDB" id="A0AA48L5E1"/>
<feature type="compositionally biased region" description="Basic and acidic residues" evidence="1">
    <location>
        <begin position="268"/>
        <end position="278"/>
    </location>
</feature>
<keyword evidence="3" id="KW-1185">Reference proteome</keyword>
<feature type="region of interest" description="Disordered" evidence="1">
    <location>
        <begin position="268"/>
        <end position="382"/>
    </location>
</feature>
<feature type="compositionally biased region" description="Low complexity" evidence="1">
    <location>
        <begin position="304"/>
        <end position="322"/>
    </location>
</feature>
<dbReference type="GeneID" id="85496128"/>
<proteinExistence type="predicted"/>
<dbReference type="Proteomes" id="UP001233271">
    <property type="component" value="Chromosome 4"/>
</dbReference>
<dbReference type="KEGG" id="ccac:CcaHIS019_0410780"/>
<dbReference type="EMBL" id="AP028215">
    <property type="protein sequence ID" value="BEI92258.1"/>
    <property type="molecule type" value="Genomic_DNA"/>
</dbReference>
<sequence>MFKWLTKYFCIPAWTAQAERDTRDVQYGLGTNALHLDLWPDPDFSPMWEHHPSPKPAPPRPKPKPQPKSTAISCPNPRHTVRFPSQSDSGSPPKSQTKTKTTASASASAVEPKSATSALKPKSATSALKSNVKPTVRFPSSHFKPQQSTKPNPSAIYRPKNRAIKCEFQTKLDSQPRPRLPTLPAPTEVEIEAVLALEAYQKDLETKRKDSKDTLKRIATRYERQKRRRKRETKLLKYRLEIDAKLLKRQRESLQDFRQAFAVKWPKDTSHAAVDDRRKRGAKKRADKANARSVGQSSIKGPETDVSGSSGAADSGVSSSTVPWSRRYNGLKRDQKVDNSKVDVEAKESPDEPPNVYVAAREKPDEPPLLLEEASVFRGHGL</sequence>
<feature type="compositionally biased region" description="Polar residues" evidence="1">
    <location>
        <begin position="123"/>
        <end position="133"/>
    </location>
</feature>
<dbReference type="RefSeq" id="XP_060457523.1">
    <property type="nucleotide sequence ID" value="XM_060600983.1"/>
</dbReference>
<accession>A0AA48L5E1</accession>
<protein>
    <submittedName>
        <fullName evidence="2">Uncharacterized protein</fullName>
    </submittedName>
</protein>
<feature type="compositionally biased region" description="Polar residues" evidence="1">
    <location>
        <begin position="83"/>
        <end position="93"/>
    </location>
</feature>
<feature type="compositionally biased region" description="Polar residues" evidence="1">
    <location>
        <begin position="143"/>
        <end position="152"/>
    </location>
</feature>
<evidence type="ECO:0000313" key="3">
    <source>
        <dbReference type="Proteomes" id="UP001233271"/>
    </source>
</evidence>
<name>A0AA48L5E1_9TREE</name>
<reference evidence="2" key="1">
    <citation type="journal article" date="2023" name="BMC Genomics">
        <title>Chromosome-level genome assemblies of Cutaneotrichosporon spp. (Trichosporonales, Basidiomycota) reveal imbalanced evolution between nucleotide sequences and chromosome synteny.</title>
        <authorList>
            <person name="Kobayashi Y."/>
            <person name="Kayamori A."/>
            <person name="Aoki K."/>
            <person name="Shiwa Y."/>
            <person name="Matsutani M."/>
            <person name="Fujita N."/>
            <person name="Sugita T."/>
            <person name="Iwasaki W."/>
            <person name="Tanaka N."/>
            <person name="Takashima M."/>
        </authorList>
    </citation>
    <scope>NUCLEOTIDE SEQUENCE</scope>
    <source>
        <strain evidence="2">HIS019</strain>
    </source>
</reference>